<dbReference type="Proteomes" id="UP000183447">
    <property type="component" value="Unassembled WGS sequence"/>
</dbReference>
<proteinExistence type="predicted"/>
<keyword evidence="1" id="KW-0472">Membrane</keyword>
<feature type="transmembrane region" description="Helical" evidence="1">
    <location>
        <begin position="21"/>
        <end position="45"/>
    </location>
</feature>
<protein>
    <submittedName>
        <fullName evidence="3">TadE-like protein</fullName>
    </submittedName>
</protein>
<organism evidence="3 4">
    <name type="scientific">Devosia enhydra</name>
    <dbReference type="NCBI Taxonomy" id="665118"/>
    <lineage>
        <taxon>Bacteria</taxon>
        <taxon>Pseudomonadati</taxon>
        <taxon>Pseudomonadota</taxon>
        <taxon>Alphaproteobacteria</taxon>
        <taxon>Hyphomicrobiales</taxon>
        <taxon>Devosiaceae</taxon>
        <taxon>Devosia</taxon>
    </lineage>
</organism>
<feature type="domain" description="TadE-like" evidence="2">
    <location>
        <begin position="17"/>
        <end position="59"/>
    </location>
</feature>
<evidence type="ECO:0000259" key="2">
    <source>
        <dbReference type="Pfam" id="PF07811"/>
    </source>
</evidence>
<dbReference type="Pfam" id="PF07811">
    <property type="entry name" value="TadE"/>
    <property type="match status" value="1"/>
</dbReference>
<dbReference type="AlphaFoldDB" id="A0A1K2I283"/>
<evidence type="ECO:0000313" key="4">
    <source>
        <dbReference type="Proteomes" id="UP000183447"/>
    </source>
</evidence>
<gene>
    <name evidence="3" type="ORF">SAMN02983003_3622</name>
</gene>
<evidence type="ECO:0000256" key="1">
    <source>
        <dbReference type="SAM" id="Phobius"/>
    </source>
</evidence>
<evidence type="ECO:0000313" key="3">
    <source>
        <dbReference type="EMBL" id="SFZ86440.1"/>
    </source>
</evidence>
<dbReference type="STRING" id="665118.SAMN02983003_3622"/>
<dbReference type="OrthoDB" id="7349713at2"/>
<sequence length="181" mass="19762">MAAAKDRWRRFGTDRSGATMIEFALLGIPFFAIVAAILETSMIFFASQVLDSAVHDSARLIRTGQAQSARLDTAGYKRAICGGLYRLFDCNGLRVKVSVVGDFSSVSRVAPVAGGEDCTEDDCEWTVVEDFQPGAGSEVVMVEAYYRWPILINLPGLNLMNLPDGTRLLGAVRVFQNEPFS</sequence>
<keyword evidence="1" id="KW-1133">Transmembrane helix</keyword>
<dbReference type="RefSeq" id="WP_072345998.1">
    <property type="nucleotide sequence ID" value="NZ_FPKU01000003.1"/>
</dbReference>
<dbReference type="InterPro" id="IPR012495">
    <property type="entry name" value="TadE-like_dom"/>
</dbReference>
<keyword evidence="4" id="KW-1185">Reference proteome</keyword>
<keyword evidence="1" id="KW-0812">Transmembrane</keyword>
<dbReference type="EMBL" id="FPKU01000003">
    <property type="protein sequence ID" value="SFZ86440.1"/>
    <property type="molecule type" value="Genomic_DNA"/>
</dbReference>
<accession>A0A1K2I283</accession>
<name>A0A1K2I283_9HYPH</name>
<reference evidence="3 4" key="1">
    <citation type="submission" date="2016-11" db="EMBL/GenBank/DDBJ databases">
        <authorList>
            <person name="Jaros S."/>
            <person name="Januszkiewicz K."/>
            <person name="Wedrychowicz H."/>
        </authorList>
    </citation>
    <scope>NUCLEOTIDE SEQUENCE [LARGE SCALE GENOMIC DNA]</scope>
    <source>
        <strain evidence="3 4">ATCC 23634</strain>
    </source>
</reference>